<dbReference type="Proteomes" id="UP000610558">
    <property type="component" value="Unassembled WGS sequence"/>
</dbReference>
<protein>
    <submittedName>
        <fullName evidence="1">BREX-1 system phosphatase PglZ type A</fullName>
    </submittedName>
</protein>
<dbReference type="AlphaFoldDB" id="A0A927C2H4"/>
<proteinExistence type="predicted"/>
<reference evidence="1" key="1">
    <citation type="submission" date="2020-09" db="EMBL/GenBank/DDBJ databases">
        <authorList>
            <person name="Yoon J.-W."/>
        </authorList>
    </citation>
    <scope>NUCLEOTIDE SEQUENCE</scope>
    <source>
        <strain evidence="1">KMU-158</strain>
    </source>
</reference>
<gene>
    <name evidence="1" type="primary">pglZ</name>
    <name evidence="1" type="ORF">IB286_13850</name>
</gene>
<dbReference type="InterPro" id="IPR014060">
    <property type="entry name" value="PglZ"/>
</dbReference>
<dbReference type="EMBL" id="JACXLD010000011">
    <property type="protein sequence ID" value="MBD2860084.1"/>
    <property type="molecule type" value="Genomic_DNA"/>
</dbReference>
<sequence length="879" mass="97130">MSGASAIERIEQGLSKLLKAGNRVVWWSDPDGEFAEAVAELSLDDAELLSLADAPALAVKRQVELDSPSRAFILYESQEAPVPEQDWLLDIRLYAEPFAADATSMLQQDLGLRNASLRHYLKDRARFFASKDRTSRLAAMLHPDDLERDIDAKIWAVLSRSGSADASTLLLDLFCDIAQLDAGTAFDESPLWQNLIKYGLENFAWALAERQFGYRDETPSLARFIPRLLVTDLARGLNRSTKPLPSGLAKLTLPDTKAGNVAVFLSQWRDSTARQKDYDALSARLASELQLAHHLAGFSPAELGNCATFVDIERIVANALRDELLGNMASSVVADVRRTVNGRLASYWVSDRFPDTEVGKRSIWRGYYQALLSATDLFEAIETRAQHFSFSGPEQAYTAYTDSLFEIDQFYRLFHESADVVSARFPDAIAPLAEQVESIYLNRFLNKLAAHWDGHLQNGLLSKWQLDGIGNQQNFYQQIVAPYLAKGDERRMFVIISDALRYEVADELKTQINSRERIEATISSQLGVLPSYTKLGMASLLPHKSLSYNAKGSVDVDGRSSEGLDNRNKILEAVGGTAVKAETLANMGKQALRDFVRPHRVIYIYHNTIDAMGDTASTESNTWVACRQAINELADLVSRLVNNASATAITVTADHGFLFRETAPDALEKSAMASKPAGTVIAKKRYLVGNRLGEAEYAHHGKTTTTAGTDCDTEFWLPRGVGRFHFVGGARFVHGGAALQEVAVPIVEIRQKYGKSAEATRVTKVGVNVLGQQHRITTNFHVFTLLQTEPVSEKVLATSISIELMNQHGQSVSSRELLNLDSDAAELGERQSKVSLSLASQAVKAGNDHFLVLSDAETEIELQRIPVRIDLAIENDFDF</sequence>
<comment type="caution">
    <text evidence="1">The sequence shown here is derived from an EMBL/GenBank/DDBJ whole genome shotgun (WGS) entry which is preliminary data.</text>
</comment>
<accession>A0A927C2H4</accession>
<evidence type="ECO:0000313" key="1">
    <source>
        <dbReference type="EMBL" id="MBD2860084.1"/>
    </source>
</evidence>
<keyword evidence="2" id="KW-1185">Reference proteome</keyword>
<evidence type="ECO:0000313" key="2">
    <source>
        <dbReference type="Proteomes" id="UP000610558"/>
    </source>
</evidence>
<name>A0A927C2H4_9GAMM</name>
<dbReference type="Pfam" id="PF08665">
    <property type="entry name" value="PglZ"/>
    <property type="match status" value="1"/>
</dbReference>
<dbReference type="NCBIfam" id="TIGR02687">
    <property type="entry name" value="BREX-1 system phosphatase PglZ type A"/>
    <property type="match status" value="1"/>
</dbReference>
<dbReference type="RefSeq" id="WP_190766531.1">
    <property type="nucleotide sequence ID" value="NZ_JACXLD010000011.1"/>
</dbReference>
<organism evidence="1 2">
    <name type="scientific">Spongiibacter pelagi</name>
    <dbReference type="NCBI Taxonomy" id="2760804"/>
    <lineage>
        <taxon>Bacteria</taxon>
        <taxon>Pseudomonadati</taxon>
        <taxon>Pseudomonadota</taxon>
        <taxon>Gammaproteobacteria</taxon>
        <taxon>Cellvibrionales</taxon>
        <taxon>Spongiibacteraceae</taxon>
        <taxon>Spongiibacter</taxon>
    </lineage>
</organism>